<feature type="transmembrane region" description="Helical" evidence="1">
    <location>
        <begin position="54"/>
        <end position="77"/>
    </location>
</feature>
<feature type="transmembrane region" description="Helical" evidence="1">
    <location>
        <begin position="20"/>
        <end position="42"/>
    </location>
</feature>
<accession>A0A516Q4N2</accession>
<evidence type="ECO:0000313" key="2">
    <source>
        <dbReference type="EMBL" id="QDP98396.1"/>
    </source>
</evidence>
<dbReference type="RefSeq" id="WP_143988335.1">
    <property type="nucleotide sequence ID" value="NZ_CP041692.1"/>
</dbReference>
<dbReference type="OrthoDB" id="4571921at2"/>
<sequence length="89" mass="9390">MTQNPAGRSHRSIVGRVAGLVLIVLGGVPMLFTLSLAIRSAIGDASSDPHGYGLIFGSFLAILFAIPTLLGALLLVFSVRNRSKDRVQT</sequence>
<keyword evidence="1" id="KW-0812">Transmembrane</keyword>
<evidence type="ECO:0000313" key="3">
    <source>
        <dbReference type="Proteomes" id="UP000319263"/>
    </source>
</evidence>
<gene>
    <name evidence="2" type="ORF">FOE78_23050</name>
</gene>
<dbReference type="Proteomes" id="UP000319263">
    <property type="component" value="Chromosome"/>
</dbReference>
<proteinExistence type="predicted"/>
<dbReference type="AlphaFoldDB" id="A0A516Q4N2"/>
<keyword evidence="3" id="KW-1185">Reference proteome</keyword>
<organism evidence="2 3">
    <name type="scientific">Microlunatus elymi</name>
    <dbReference type="NCBI Taxonomy" id="2596828"/>
    <lineage>
        <taxon>Bacteria</taxon>
        <taxon>Bacillati</taxon>
        <taxon>Actinomycetota</taxon>
        <taxon>Actinomycetes</taxon>
        <taxon>Propionibacteriales</taxon>
        <taxon>Propionibacteriaceae</taxon>
        <taxon>Microlunatus</taxon>
    </lineage>
</organism>
<reference evidence="2 3" key="1">
    <citation type="submission" date="2019-07" db="EMBL/GenBank/DDBJ databases">
        <title>Microlunatus dokdonensis sp. nov. isolated from the rhizospheric soil of the wild plant Elymus tsukushiensis.</title>
        <authorList>
            <person name="Ghim S.-Y."/>
            <person name="Hwang Y.-J."/>
            <person name="Son J.-S."/>
            <person name="Shin J.-H."/>
        </authorList>
    </citation>
    <scope>NUCLEOTIDE SEQUENCE [LARGE SCALE GENOMIC DNA]</scope>
    <source>
        <strain evidence="2 3">KUDC0627</strain>
    </source>
</reference>
<dbReference type="KEGG" id="mik:FOE78_23050"/>
<name>A0A516Q4N2_9ACTN</name>
<keyword evidence="1" id="KW-0472">Membrane</keyword>
<dbReference type="EMBL" id="CP041692">
    <property type="protein sequence ID" value="QDP98396.1"/>
    <property type="molecule type" value="Genomic_DNA"/>
</dbReference>
<protein>
    <submittedName>
        <fullName evidence="2">Uncharacterized protein</fullName>
    </submittedName>
</protein>
<evidence type="ECO:0000256" key="1">
    <source>
        <dbReference type="SAM" id="Phobius"/>
    </source>
</evidence>
<keyword evidence="1" id="KW-1133">Transmembrane helix</keyword>